<evidence type="ECO:0000313" key="3">
    <source>
        <dbReference type="Proteomes" id="UP000588098"/>
    </source>
</evidence>
<evidence type="ECO:0000256" key="1">
    <source>
        <dbReference type="SAM" id="MobiDB-lite"/>
    </source>
</evidence>
<feature type="compositionally biased region" description="Basic and acidic residues" evidence="1">
    <location>
        <begin position="16"/>
        <end position="33"/>
    </location>
</feature>
<gene>
    <name evidence="2" type="ORF">FHS42_000689</name>
</gene>
<feature type="region of interest" description="Disordered" evidence="1">
    <location>
        <begin position="1"/>
        <end position="33"/>
    </location>
</feature>
<accession>A0A7W9Q4X2</accession>
<evidence type="ECO:0000313" key="2">
    <source>
        <dbReference type="EMBL" id="MBB5933671.1"/>
    </source>
</evidence>
<dbReference type="AlphaFoldDB" id="A0A7W9Q4X2"/>
<comment type="caution">
    <text evidence="2">The sequence shown here is derived from an EMBL/GenBank/DDBJ whole genome shotgun (WGS) entry which is preliminary data.</text>
</comment>
<protein>
    <submittedName>
        <fullName evidence="2">Uncharacterized protein</fullName>
    </submittedName>
</protein>
<sequence length="33" mass="3666">MGPQTGEGAGIWEWLGGDRRDQGIEKKDGRHPM</sequence>
<keyword evidence="3" id="KW-1185">Reference proteome</keyword>
<dbReference type="Proteomes" id="UP000588098">
    <property type="component" value="Unassembled WGS sequence"/>
</dbReference>
<name>A0A7W9Q4X2_9ACTN</name>
<dbReference type="EMBL" id="JACHJL010000001">
    <property type="protein sequence ID" value="MBB5933671.1"/>
    <property type="molecule type" value="Genomic_DNA"/>
</dbReference>
<organism evidence="2 3">
    <name type="scientific">Streptomyces zagrosensis</name>
    <dbReference type="NCBI Taxonomy" id="1042984"/>
    <lineage>
        <taxon>Bacteria</taxon>
        <taxon>Bacillati</taxon>
        <taxon>Actinomycetota</taxon>
        <taxon>Actinomycetes</taxon>
        <taxon>Kitasatosporales</taxon>
        <taxon>Streptomycetaceae</taxon>
        <taxon>Streptomyces</taxon>
    </lineage>
</organism>
<reference evidence="2 3" key="1">
    <citation type="submission" date="2020-08" db="EMBL/GenBank/DDBJ databases">
        <title>Genomic Encyclopedia of Type Strains, Phase III (KMG-III): the genomes of soil and plant-associated and newly described type strains.</title>
        <authorList>
            <person name="Whitman W."/>
        </authorList>
    </citation>
    <scope>NUCLEOTIDE SEQUENCE [LARGE SCALE GENOMIC DNA]</scope>
    <source>
        <strain evidence="2 3">CECT 8305</strain>
    </source>
</reference>
<proteinExistence type="predicted"/>